<dbReference type="InterPro" id="IPR038551">
    <property type="entry name" value="Ribosomal_eS26_sf"/>
</dbReference>
<keyword evidence="7" id="KW-1185">Reference proteome</keyword>
<feature type="region of interest" description="Disordered" evidence="5">
    <location>
        <begin position="82"/>
        <end position="101"/>
    </location>
</feature>
<dbReference type="InterPro" id="IPR000892">
    <property type="entry name" value="Ribosomal_eS26"/>
</dbReference>
<evidence type="ECO:0000313" key="7">
    <source>
        <dbReference type="Proteomes" id="UP000886520"/>
    </source>
</evidence>
<dbReference type="PANTHER" id="PTHR12538:SF0">
    <property type="entry name" value="40S RIBOSOMAL PROTEIN S26"/>
    <property type="match status" value="1"/>
</dbReference>
<evidence type="ECO:0000256" key="2">
    <source>
        <dbReference type="ARBA" id="ARBA00022980"/>
    </source>
</evidence>
<evidence type="ECO:0000256" key="5">
    <source>
        <dbReference type="SAM" id="MobiDB-lite"/>
    </source>
</evidence>
<sequence length="101" mass="11564">MVVKSRNGGCNKHGRGHTNPIRTIVEQAVVRDVQDACVYDGYALPKLYAKIQYCVSCAIHSHVVHLRSHIARRVREPPQRFRCNEDMQNQNQRTSVPAVRK</sequence>
<protein>
    <recommendedName>
        <fullName evidence="4">40S ribosomal protein S26</fullName>
    </recommendedName>
</protein>
<evidence type="ECO:0000256" key="1">
    <source>
        <dbReference type="ARBA" id="ARBA00008596"/>
    </source>
</evidence>
<name>A0A9D4VBX3_ADICA</name>
<dbReference type="PANTHER" id="PTHR12538">
    <property type="entry name" value="40S RIBOSOMAL PROTEIN S26"/>
    <property type="match status" value="1"/>
</dbReference>
<gene>
    <name evidence="6" type="ORF">GOP47_0003156</name>
</gene>
<dbReference type="OrthoDB" id="10262653at2759"/>
<keyword evidence="3 4" id="KW-0687">Ribonucleoprotein</keyword>
<comment type="caution">
    <text evidence="6">The sequence shown here is derived from an EMBL/GenBank/DDBJ whole genome shotgun (WGS) entry which is preliminary data.</text>
</comment>
<dbReference type="GO" id="GO:0006412">
    <property type="term" value="P:translation"/>
    <property type="evidence" value="ECO:0007669"/>
    <property type="project" value="InterPro"/>
</dbReference>
<proteinExistence type="inferred from homology"/>
<comment type="similarity">
    <text evidence="1 4">Belongs to the eukaryotic ribosomal protein eS26 family.</text>
</comment>
<dbReference type="PROSITE" id="PS00733">
    <property type="entry name" value="RIBOSOMAL_S26E"/>
    <property type="match status" value="1"/>
</dbReference>
<dbReference type="Gene3D" id="3.30.1740.20">
    <property type="entry name" value="Ribosomal protein S26e"/>
    <property type="match status" value="1"/>
</dbReference>
<keyword evidence="2 4" id="KW-0689">Ribosomal protein</keyword>
<evidence type="ECO:0000313" key="6">
    <source>
        <dbReference type="EMBL" id="KAI5083413.1"/>
    </source>
</evidence>
<feature type="compositionally biased region" description="Polar residues" evidence="5">
    <location>
        <begin position="86"/>
        <end position="95"/>
    </location>
</feature>
<organism evidence="6 7">
    <name type="scientific">Adiantum capillus-veneris</name>
    <name type="common">Maidenhair fern</name>
    <dbReference type="NCBI Taxonomy" id="13818"/>
    <lineage>
        <taxon>Eukaryota</taxon>
        <taxon>Viridiplantae</taxon>
        <taxon>Streptophyta</taxon>
        <taxon>Embryophyta</taxon>
        <taxon>Tracheophyta</taxon>
        <taxon>Polypodiopsida</taxon>
        <taxon>Polypodiidae</taxon>
        <taxon>Polypodiales</taxon>
        <taxon>Pteridineae</taxon>
        <taxon>Pteridaceae</taxon>
        <taxon>Vittarioideae</taxon>
        <taxon>Adiantum</taxon>
    </lineage>
</organism>
<dbReference type="Pfam" id="PF01283">
    <property type="entry name" value="Ribosomal_S26e"/>
    <property type="match status" value="1"/>
</dbReference>
<accession>A0A9D4VBX3</accession>
<dbReference type="Proteomes" id="UP000886520">
    <property type="component" value="Chromosome 3"/>
</dbReference>
<evidence type="ECO:0000256" key="3">
    <source>
        <dbReference type="ARBA" id="ARBA00023274"/>
    </source>
</evidence>
<dbReference type="GO" id="GO:0003729">
    <property type="term" value="F:mRNA binding"/>
    <property type="evidence" value="ECO:0007669"/>
    <property type="project" value="TreeGrafter"/>
</dbReference>
<dbReference type="EMBL" id="JABFUD020000002">
    <property type="protein sequence ID" value="KAI5083413.1"/>
    <property type="molecule type" value="Genomic_DNA"/>
</dbReference>
<reference evidence="6" key="1">
    <citation type="submission" date="2021-01" db="EMBL/GenBank/DDBJ databases">
        <title>Adiantum capillus-veneris genome.</title>
        <authorList>
            <person name="Fang Y."/>
            <person name="Liao Q."/>
        </authorList>
    </citation>
    <scope>NUCLEOTIDE SEQUENCE</scope>
    <source>
        <strain evidence="6">H3</strain>
        <tissue evidence="6">Leaf</tissue>
    </source>
</reference>
<dbReference type="InterPro" id="IPR047864">
    <property type="entry name" value="Ribosomal_eS26_CS"/>
</dbReference>
<dbReference type="AlphaFoldDB" id="A0A9D4VBX3"/>
<evidence type="ECO:0000256" key="4">
    <source>
        <dbReference type="RuleBase" id="RU363128"/>
    </source>
</evidence>
<dbReference type="GO" id="GO:0003735">
    <property type="term" value="F:structural constituent of ribosome"/>
    <property type="evidence" value="ECO:0007669"/>
    <property type="project" value="InterPro"/>
</dbReference>
<dbReference type="GO" id="GO:0022627">
    <property type="term" value="C:cytosolic small ribosomal subunit"/>
    <property type="evidence" value="ECO:0007669"/>
    <property type="project" value="TreeGrafter"/>
</dbReference>